<feature type="compositionally biased region" description="Basic residues" evidence="1">
    <location>
        <begin position="77"/>
        <end position="87"/>
    </location>
</feature>
<dbReference type="Proteomes" id="UP000191518">
    <property type="component" value="Unassembled WGS sequence"/>
</dbReference>
<feature type="compositionally biased region" description="Basic and acidic residues" evidence="1">
    <location>
        <begin position="88"/>
        <end position="101"/>
    </location>
</feature>
<feature type="compositionally biased region" description="Basic and acidic residues" evidence="1">
    <location>
        <begin position="113"/>
        <end position="130"/>
    </location>
</feature>
<comment type="caution">
    <text evidence="2">The sequence shown here is derived from an EMBL/GenBank/DDBJ whole genome shotgun (WGS) entry which is preliminary data.</text>
</comment>
<dbReference type="STRING" id="29845.A0A1V6S320"/>
<reference evidence="3" key="1">
    <citation type="journal article" date="2017" name="Nat. Microbiol.">
        <title>Global analysis of biosynthetic gene clusters reveals vast potential of secondary metabolite production in Penicillium species.</title>
        <authorList>
            <person name="Nielsen J.C."/>
            <person name="Grijseels S."/>
            <person name="Prigent S."/>
            <person name="Ji B."/>
            <person name="Dainat J."/>
            <person name="Nielsen K.F."/>
            <person name="Frisvad J.C."/>
            <person name="Workman M."/>
            <person name="Nielsen J."/>
        </authorList>
    </citation>
    <scope>NUCLEOTIDE SEQUENCE [LARGE SCALE GENOMIC DNA]</scope>
    <source>
        <strain evidence="3">IBT 29486</strain>
    </source>
</reference>
<feature type="compositionally biased region" description="Basic and acidic residues" evidence="1">
    <location>
        <begin position="66"/>
        <end position="76"/>
    </location>
</feature>
<feature type="region of interest" description="Disordered" evidence="1">
    <location>
        <begin position="1"/>
        <end position="175"/>
    </location>
</feature>
<gene>
    <name evidence="2" type="ORF">PENVUL_c011G08988</name>
</gene>
<keyword evidence="3" id="KW-1185">Reference proteome</keyword>
<feature type="compositionally biased region" description="Basic and acidic residues" evidence="1">
    <location>
        <begin position="275"/>
        <end position="292"/>
    </location>
</feature>
<feature type="compositionally biased region" description="Basic and acidic residues" evidence="1">
    <location>
        <begin position="365"/>
        <end position="381"/>
    </location>
</feature>
<evidence type="ECO:0000256" key="1">
    <source>
        <dbReference type="SAM" id="MobiDB-lite"/>
    </source>
</evidence>
<dbReference type="AlphaFoldDB" id="A0A1V6S320"/>
<proteinExistence type="predicted"/>
<organism evidence="2 3">
    <name type="scientific">Penicillium vulpinum</name>
    <dbReference type="NCBI Taxonomy" id="29845"/>
    <lineage>
        <taxon>Eukaryota</taxon>
        <taxon>Fungi</taxon>
        <taxon>Dikarya</taxon>
        <taxon>Ascomycota</taxon>
        <taxon>Pezizomycotina</taxon>
        <taxon>Eurotiomycetes</taxon>
        <taxon>Eurotiomycetidae</taxon>
        <taxon>Eurotiales</taxon>
        <taxon>Aspergillaceae</taxon>
        <taxon>Penicillium</taxon>
    </lineage>
</organism>
<protein>
    <submittedName>
        <fullName evidence="2">Uncharacterized protein</fullName>
    </submittedName>
</protein>
<feature type="compositionally biased region" description="Basic and acidic residues" evidence="1">
    <location>
        <begin position="47"/>
        <end position="56"/>
    </location>
</feature>
<feature type="compositionally biased region" description="Basic and acidic residues" evidence="1">
    <location>
        <begin position="195"/>
        <end position="231"/>
    </location>
</feature>
<feature type="compositionally biased region" description="Polar residues" evidence="1">
    <location>
        <begin position="27"/>
        <end position="37"/>
    </location>
</feature>
<evidence type="ECO:0000313" key="2">
    <source>
        <dbReference type="EMBL" id="OQE08129.1"/>
    </source>
</evidence>
<feature type="region of interest" description="Disordered" evidence="1">
    <location>
        <begin position="191"/>
        <end position="415"/>
    </location>
</feature>
<dbReference type="OrthoDB" id="2402960at2759"/>
<accession>A0A1V6S320</accession>
<feature type="compositionally biased region" description="Basic residues" evidence="1">
    <location>
        <begin position="293"/>
        <end position="302"/>
    </location>
</feature>
<feature type="compositionally biased region" description="Basic and acidic residues" evidence="1">
    <location>
        <begin position="303"/>
        <end position="319"/>
    </location>
</feature>
<feature type="compositionally biased region" description="Basic and acidic residues" evidence="1">
    <location>
        <begin position="241"/>
        <end position="256"/>
    </location>
</feature>
<name>A0A1V6S320_9EURO</name>
<evidence type="ECO:0000313" key="3">
    <source>
        <dbReference type="Proteomes" id="UP000191518"/>
    </source>
</evidence>
<sequence length="415" mass="45390">MADPDMDEFAQTRGADDLFDDEIIPISTEQQQAQTEVITPEPEPEPQEAHVPEKPAPEQPSPRGETPQRGRGGERGRGRRSRGKGGRGGRDSEQKRSESSPRKKTPVNAPAADAREAPTSKPEKPKEAKEQTGPVEENNGEDVTANGAEAQRVPAVRGDRSATGGLRKPKLTEEELSKRIAAAKENAVKKAAAHARAEADQASFMEREQEAAKKRREELAHRRVMDTEREKNRQRKLKAQTGREWDSQKREEDYDPRGGGSQFRRGMHGGVSGAVRRDFEDGRSEQAADHSNGHRGRGRGGRGGRDRGSPRTPQGDRPRKGGLSDSMYATESPTALGLDDKSAFPALPKGPKKTETKSVSTPVSKETKPETKTKAETKIEPETAPARAKSPSAMDKLDSTFSPITGTWADQFEDE</sequence>
<dbReference type="EMBL" id="MDYP01000011">
    <property type="protein sequence ID" value="OQE08129.1"/>
    <property type="molecule type" value="Genomic_DNA"/>
</dbReference>